<feature type="compositionally biased region" description="Polar residues" evidence="1">
    <location>
        <begin position="110"/>
        <end position="120"/>
    </location>
</feature>
<dbReference type="AlphaFoldDB" id="A0A9P9WG26"/>
<feature type="region of interest" description="Disordered" evidence="1">
    <location>
        <begin position="94"/>
        <end position="163"/>
    </location>
</feature>
<keyword evidence="3" id="KW-1185">Reference proteome</keyword>
<evidence type="ECO:0000256" key="1">
    <source>
        <dbReference type="SAM" id="MobiDB-lite"/>
    </source>
</evidence>
<evidence type="ECO:0000313" key="3">
    <source>
        <dbReference type="Proteomes" id="UP000829685"/>
    </source>
</evidence>
<comment type="caution">
    <text evidence="2">The sequence shown here is derived from an EMBL/GenBank/DDBJ whole genome shotgun (WGS) entry which is preliminary data.</text>
</comment>
<organism evidence="2 3">
    <name type="scientific">Neoarthrinium moseri</name>
    <dbReference type="NCBI Taxonomy" id="1658444"/>
    <lineage>
        <taxon>Eukaryota</taxon>
        <taxon>Fungi</taxon>
        <taxon>Dikarya</taxon>
        <taxon>Ascomycota</taxon>
        <taxon>Pezizomycotina</taxon>
        <taxon>Sordariomycetes</taxon>
        <taxon>Xylariomycetidae</taxon>
        <taxon>Amphisphaeriales</taxon>
        <taxon>Apiosporaceae</taxon>
        <taxon>Neoarthrinium</taxon>
    </lineage>
</organism>
<proteinExistence type="predicted"/>
<dbReference type="Proteomes" id="UP000829685">
    <property type="component" value="Unassembled WGS sequence"/>
</dbReference>
<accession>A0A9P9WG26</accession>
<sequence length="163" mass="18308">MTNNTADRLFKLRLQSLMGKLDKLGGQTPIQASLFIVYKGRLITFQSDRGWPCLPSDIDDVLINPDEQFGPANLADPTGLLRKKVAELESLLKMRDGSLDPTGPPESTLIAGTNDSSSLAMHSMEKKPRRPQGWQQIVLQRRENKIQKRRPLPSFDQLQKLAD</sequence>
<gene>
    <name evidence="2" type="ORF">JX265_009498</name>
</gene>
<evidence type="ECO:0000313" key="2">
    <source>
        <dbReference type="EMBL" id="KAI1861531.1"/>
    </source>
</evidence>
<name>A0A9P9WG26_9PEZI</name>
<protein>
    <submittedName>
        <fullName evidence="2">Uncharacterized protein</fullName>
    </submittedName>
</protein>
<dbReference type="EMBL" id="JAFIMR010000029">
    <property type="protein sequence ID" value="KAI1861531.1"/>
    <property type="molecule type" value="Genomic_DNA"/>
</dbReference>
<reference evidence="2" key="1">
    <citation type="submission" date="2021-03" db="EMBL/GenBank/DDBJ databases">
        <title>Revisited historic fungal species revealed as producer of novel bioactive compounds through whole genome sequencing and comparative genomics.</title>
        <authorList>
            <person name="Vignolle G.A."/>
            <person name="Hochenegger N."/>
            <person name="Mach R.L."/>
            <person name="Mach-Aigner A.R."/>
            <person name="Javad Rahimi M."/>
            <person name="Salim K.A."/>
            <person name="Chan C.M."/>
            <person name="Lim L.B.L."/>
            <person name="Cai F."/>
            <person name="Druzhinina I.S."/>
            <person name="U'Ren J.M."/>
            <person name="Derntl C."/>
        </authorList>
    </citation>
    <scope>NUCLEOTIDE SEQUENCE</scope>
    <source>
        <strain evidence="2">TUCIM 5799</strain>
    </source>
</reference>